<dbReference type="SMART" id="SM00249">
    <property type="entry name" value="PHD"/>
    <property type="match status" value="1"/>
</dbReference>
<feature type="binding site" evidence="7">
    <location>
        <position position="405"/>
    </location>
    <ligand>
        <name>Zn(2+)</name>
        <dbReference type="ChEBI" id="CHEBI:29105"/>
        <label>2</label>
    </ligand>
</feature>
<feature type="binding site" evidence="7">
    <location>
        <position position="408"/>
    </location>
    <ligand>
        <name>Zn(2+)</name>
        <dbReference type="ChEBI" id="CHEBI:29105"/>
        <label>2</label>
    </ligand>
</feature>
<keyword evidence="10" id="KW-0175">Coiled coil</keyword>
<keyword evidence="5 7" id="KW-0862">Zinc</keyword>
<accession>A0A9P1IC62</accession>
<dbReference type="EMBL" id="CANHGI010000002">
    <property type="protein sequence ID" value="CAI5442499.1"/>
    <property type="molecule type" value="Genomic_DNA"/>
</dbReference>
<dbReference type="PROSITE" id="PS01359">
    <property type="entry name" value="ZF_PHD_1"/>
    <property type="match status" value="1"/>
</dbReference>
<comment type="caution">
    <text evidence="13">The sequence shown here is derived from an EMBL/GenBank/DDBJ whole genome shotgun (WGS) entry which is preliminary data.</text>
</comment>
<sequence>MTNMQHYMDDIHDIMEGLNVEIERRLKRIGKWDAQIEEWTEESKKLDEYIFDESKPQEKRDEKALRLAELRGKMRALTERKVQLSEKSQNTVHAIYKKMSALAYHCKCEVEIDNPGSTELRERLFVQMNGYAEIEADHADGQIHISANDRRTREMSIMTDEDSGKKRRCVERENGKKGEKMSSYMRRKNEKMKEQQRIDEEMQFEKEKLDLIKRELLDGTDFDWGGESSSTGIGRVGITEEEEEQELLRFLIPENDGRLPSPPRDIMESLEATDTGMFSMDWSNEKEEIKPMSSMTNLKRPNASSSPFDLAEKRKRNLLFGSIADTSFSGRPRKLTDRVSEMMQNSREREEKRMNRKKENDEWCICDGNINSEMMVQCDNANCKIEWYHFECVGLLDSPFDTWYCPTCSQIPPMFRLQRPKDE</sequence>
<feature type="binding site" evidence="7">
    <location>
        <position position="392"/>
    </location>
    <ligand>
        <name>Zn(2+)</name>
        <dbReference type="ChEBI" id="CHEBI:29105"/>
        <label>1</label>
    </ligand>
</feature>
<dbReference type="PANTHER" id="PTHR10333:SF79">
    <property type="entry name" value="PHD-TYPE DOMAIN-CONTAINING PROTEIN"/>
    <property type="match status" value="1"/>
</dbReference>
<dbReference type="InterPro" id="IPR011011">
    <property type="entry name" value="Znf_FYVE_PHD"/>
</dbReference>
<keyword evidence="9" id="KW-0156">Chromatin regulator</keyword>
<feature type="compositionally biased region" description="Basic and acidic residues" evidence="11">
    <location>
        <begin position="170"/>
        <end position="180"/>
    </location>
</feature>
<gene>
    <name evidence="13" type="ORF">CAMP_LOCUS5136</name>
</gene>
<evidence type="ECO:0000256" key="1">
    <source>
        <dbReference type="ARBA" id="ARBA00004123"/>
    </source>
</evidence>
<dbReference type="PROSITE" id="PS50016">
    <property type="entry name" value="ZF_PHD_2"/>
    <property type="match status" value="1"/>
</dbReference>
<evidence type="ECO:0000256" key="11">
    <source>
        <dbReference type="SAM" id="MobiDB-lite"/>
    </source>
</evidence>
<evidence type="ECO:0000256" key="7">
    <source>
        <dbReference type="PIRSR" id="PIRSR628651-51"/>
    </source>
</evidence>
<dbReference type="InterPro" id="IPR019787">
    <property type="entry name" value="Znf_PHD-finger"/>
</dbReference>
<evidence type="ECO:0000256" key="4">
    <source>
        <dbReference type="ARBA" id="ARBA00022771"/>
    </source>
</evidence>
<keyword evidence="14" id="KW-1185">Reference proteome</keyword>
<evidence type="ECO:0000313" key="14">
    <source>
        <dbReference type="Proteomes" id="UP001152747"/>
    </source>
</evidence>
<keyword evidence="3 7" id="KW-0479">Metal-binding</keyword>
<dbReference type="CDD" id="cd15505">
    <property type="entry name" value="PHD_ING"/>
    <property type="match status" value="1"/>
</dbReference>
<dbReference type="Gene3D" id="6.10.140.1740">
    <property type="match status" value="1"/>
</dbReference>
<dbReference type="AlphaFoldDB" id="A0A9P1IC62"/>
<keyword evidence="4 8" id="KW-0863">Zinc-finger</keyword>
<dbReference type="GO" id="GO:0006325">
    <property type="term" value="P:chromatin organization"/>
    <property type="evidence" value="ECO:0007669"/>
    <property type="project" value="UniProtKB-KW"/>
</dbReference>
<dbReference type="PANTHER" id="PTHR10333">
    <property type="entry name" value="INHIBITOR OF GROWTH PROTEIN"/>
    <property type="match status" value="1"/>
</dbReference>
<proteinExistence type="inferred from homology"/>
<feature type="region of interest" description="Disordered" evidence="11">
    <location>
        <begin position="158"/>
        <end position="197"/>
    </location>
</feature>
<feature type="binding site" evidence="7">
    <location>
        <position position="389"/>
    </location>
    <ligand>
        <name>Zn(2+)</name>
        <dbReference type="ChEBI" id="CHEBI:29105"/>
        <label>1</label>
    </ligand>
</feature>
<evidence type="ECO:0000256" key="8">
    <source>
        <dbReference type="PROSITE-ProRule" id="PRU00146"/>
    </source>
</evidence>
<protein>
    <recommendedName>
        <fullName evidence="9">Inhibitor of growth protein</fullName>
    </recommendedName>
</protein>
<evidence type="ECO:0000256" key="3">
    <source>
        <dbReference type="ARBA" id="ARBA00022723"/>
    </source>
</evidence>
<name>A0A9P1IC62_9PELO</name>
<evidence type="ECO:0000259" key="12">
    <source>
        <dbReference type="PROSITE" id="PS50016"/>
    </source>
</evidence>
<feature type="coiled-coil region" evidence="10">
    <location>
        <begin position="60"/>
        <end position="87"/>
    </location>
</feature>
<evidence type="ECO:0000256" key="6">
    <source>
        <dbReference type="ARBA" id="ARBA00023242"/>
    </source>
</evidence>
<keyword evidence="6 9" id="KW-0539">Nucleus</keyword>
<comment type="domain">
    <text evidence="9">The PHD-type zinc finger mediates the binding to H3K4me3.</text>
</comment>
<comment type="subcellular location">
    <subcellularLocation>
        <location evidence="1 9">Nucleus</location>
    </subcellularLocation>
</comment>
<feature type="binding site" evidence="7">
    <location>
        <position position="383"/>
    </location>
    <ligand>
        <name>Zn(2+)</name>
        <dbReference type="ChEBI" id="CHEBI:29105"/>
        <label>2</label>
    </ligand>
</feature>
<comment type="subunit">
    <text evidence="9">Component of an histone acetyltransferase complex. Interacts with H3K4me3 and to a lesser extent with H3K4me2.</text>
</comment>
<dbReference type="Gene3D" id="3.30.40.10">
    <property type="entry name" value="Zinc/RING finger domain, C3HC4 (zinc finger)"/>
    <property type="match status" value="1"/>
</dbReference>
<evidence type="ECO:0000313" key="13">
    <source>
        <dbReference type="EMBL" id="CAI5442499.1"/>
    </source>
</evidence>
<feature type="binding site" evidence="7">
    <location>
        <position position="364"/>
    </location>
    <ligand>
        <name>Zn(2+)</name>
        <dbReference type="ChEBI" id="CHEBI:29105"/>
        <label>1</label>
    </ligand>
</feature>
<reference evidence="13" key="1">
    <citation type="submission" date="2022-11" db="EMBL/GenBank/DDBJ databases">
        <authorList>
            <person name="Kikuchi T."/>
        </authorList>
    </citation>
    <scope>NUCLEOTIDE SEQUENCE</scope>
    <source>
        <strain evidence="13">PS1010</strain>
    </source>
</reference>
<feature type="binding site" evidence="7">
    <location>
        <position position="366"/>
    </location>
    <ligand>
        <name>Zn(2+)</name>
        <dbReference type="ChEBI" id="CHEBI:29105"/>
        <label>1</label>
    </ligand>
</feature>
<dbReference type="Pfam" id="PF12998">
    <property type="entry name" value="ING"/>
    <property type="match status" value="1"/>
</dbReference>
<dbReference type="Proteomes" id="UP001152747">
    <property type="component" value="Unassembled WGS sequence"/>
</dbReference>
<dbReference type="GO" id="GO:0005634">
    <property type="term" value="C:nucleus"/>
    <property type="evidence" value="ECO:0007669"/>
    <property type="project" value="UniProtKB-SubCell"/>
</dbReference>
<dbReference type="InterPro" id="IPR028651">
    <property type="entry name" value="ING_fam"/>
</dbReference>
<dbReference type="InterPro" id="IPR019786">
    <property type="entry name" value="Zinc_finger_PHD-type_CS"/>
</dbReference>
<comment type="similarity">
    <text evidence="2 9">Belongs to the ING family.</text>
</comment>
<evidence type="ECO:0000256" key="5">
    <source>
        <dbReference type="ARBA" id="ARBA00022833"/>
    </source>
</evidence>
<feature type="domain" description="PHD-type" evidence="12">
    <location>
        <begin position="361"/>
        <end position="411"/>
    </location>
</feature>
<dbReference type="GO" id="GO:0035267">
    <property type="term" value="C:NuA4 histone acetyltransferase complex"/>
    <property type="evidence" value="ECO:0007669"/>
    <property type="project" value="TreeGrafter"/>
</dbReference>
<feature type="binding site" evidence="7">
    <location>
        <position position="378"/>
    </location>
    <ligand>
        <name>Zn(2+)</name>
        <dbReference type="ChEBI" id="CHEBI:29105"/>
        <label>2</label>
    </ligand>
</feature>
<evidence type="ECO:0000256" key="2">
    <source>
        <dbReference type="ARBA" id="ARBA00010210"/>
    </source>
</evidence>
<dbReference type="InterPro" id="IPR001965">
    <property type="entry name" value="Znf_PHD"/>
</dbReference>
<organism evidence="13 14">
    <name type="scientific">Caenorhabditis angaria</name>
    <dbReference type="NCBI Taxonomy" id="860376"/>
    <lineage>
        <taxon>Eukaryota</taxon>
        <taxon>Metazoa</taxon>
        <taxon>Ecdysozoa</taxon>
        <taxon>Nematoda</taxon>
        <taxon>Chromadorea</taxon>
        <taxon>Rhabditida</taxon>
        <taxon>Rhabditina</taxon>
        <taxon>Rhabditomorpha</taxon>
        <taxon>Rhabditoidea</taxon>
        <taxon>Rhabditidae</taxon>
        <taxon>Peloderinae</taxon>
        <taxon>Caenorhabditis</taxon>
    </lineage>
</organism>
<dbReference type="InterPro" id="IPR013083">
    <property type="entry name" value="Znf_RING/FYVE/PHD"/>
</dbReference>
<comment type="function">
    <text evidence="9">Component of an histone acetyltransferase complex.</text>
</comment>
<dbReference type="InterPro" id="IPR024610">
    <property type="entry name" value="ING_N_histone-binding"/>
</dbReference>
<dbReference type="SUPFAM" id="SSF57903">
    <property type="entry name" value="FYVE/PHD zinc finger"/>
    <property type="match status" value="1"/>
</dbReference>
<dbReference type="GO" id="GO:0008270">
    <property type="term" value="F:zinc ion binding"/>
    <property type="evidence" value="ECO:0007669"/>
    <property type="project" value="UniProtKB-KW"/>
</dbReference>
<evidence type="ECO:0000256" key="10">
    <source>
        <dbReference type="SAM" id="Coils"/>
    </source>
</evidence>
<evidence type="ECO:0000256" key="9">
    <source>
        <dbReference type="RuleBase" id="RU361213"/>
    </source>
</evidence>
<dbReference type="OrthoDB" id="5411773at2759"/>